<dbReference type="OrthoDB" id="132045at2157"/>
<dbReference type="EMBL" id="RCOS01000135">
    <property type="protein sequence ID" value="RSN72910.1"/>
    <property type="molecule type" value="Genomic_DNA"/>
</dbReference>
<dbReference type="SUPFAM" id="SSF46785">
    <property type="entry name" value="Winged helix' DNA-binding domain"/>
    <property type="match status" value="1"/>
</dbReference>
<dbReference type="InterPro" id="IPR036390">
    <property type="entry name" value="WH_DNA-bd_sf"/>
</dbReference>
<evidence type="ECO:0000259" key="1">
    <source>
        <dbReference type="Pfam" id="PF01637"/>
    </source>
</evidence>
<proteinExistence type="predicted"/>
<dbReference type="InterPro" id="IPR011579">
    <property type="entry name" value="ATPase_dom"/>
</dbReference>
<evidence type="ECO:0000313" key="2">
    <source>
        <dbReference type="EMBL" id="RSN72910.1"/>
    </source>
</evidence>
<dbReference type="AlphaFoldDB" id="A0A3R9RLG0"/>
<evidence type="ECO:0000313" key="3">
    <source>
        <dbReference type="Proteomes" id="UP000277582"/>
    </source>
</evidence>
<dbReference type="Pfam" id="PF01637">
    <property type="entry name" value="ATPase_2"/>
    <property type="match status" value="1"/>
</dbReference>
<dbReference type="SUPFAM" id="SSF52540">
    <property type="entry name" value="P-loop containing nucleoside triphosphate hydrolases"/>
    <property type="match status" value="1"/>
</dbReference>
<protein>
    <submittedName>
        <fullName evidence="2">ATP-binding protein</fullName>
    </submittedName>
</protein>
<keyword evidence="3" id="KW-1185">Reference proteome</keyword>
<dbReference type="GO" id="GO:0005524">
    <property type="term" value="F:ATP binding"/>
    <property type="evidence" value="ECO:0007669"/>
    <property type="project" value="UniProtKB-KW"/>
</dbReference>
<keyword evidence="2" id="KW-0067">ATP-binding</keyword>
<dbReference type="PANTHER" id="PTHR34301">
    <property type="entry name" value="DNA-BINDING PROTEIN-RELATED"/>
    <property type="match status" value="1"/>
</dbReference>
<dbReference type="Proteomes" id="UP000277582">
    <property type="component" value="Unassembled WGS sequence"/>
</dbReference>
<dbReference type="PANTHER" id="PTHR34301:SF8">
    <property type="entry name" value="ATPASE DOMAIN-CONTAINING PROTEIN"/>
    <property type="match status" value="1"/>
</dbReference>
<gene>
    <name evidence="2" type="ORF">D6D85_12000</name>
</gene>
<keyword evidence="2" id="KW-0547">Nucleotide-binding</keyword>
<sequence length="362" mass="41146">MRAFYDRPIDDLSKLYGACHRDAVEKLKKVADRGMFAAVLGARRVGKTSVVKTFLKHYNYKYLYFDLSPYIGQSAVSLQALVPTEIGFNEKELKKEAQINISVISLRIRDVKVTSSAFQSNLISLLRELNKKYDKFIIVFDEAQVLAFLKGINIRGLIQLIHNNYSRISVVLTGSMPGLLEKVISPARAAEPSFARYFERIYIPRWRKEETIDFLKKGLLESGISFNEMELEEAYEELSGIPGFVSHYGLLRTEGSSHERALNSTIGYAISLWKRDVSSFIRIYNSPLYVEVLKILAKTTTGASWMEIRGELEARRGTTLSKSLVSRILKNLLGAGMIERSNNKYLVADRALKRAVLKLRVR</sequence>
<accession>A0A3R9RLG0</accession>
<reference evidence="2 3" key="1">
    <citation type="submission" date="2018-10" db="EMBL/GenBank/DDBJ databases">
        <title>Co-occurring genomic capacity for anaerobic methane metabolism and dissimilatory sulfite reduction discovered in the Korarchaeota.</title>
        <authorList>
            <person name="Mckay L.J."/>
            <person name="Dlakic M."/>
            <person name="Fields M.W."/>
            <person name="Delmont T.O."/>
            <person name="Eren A.M."/>
            <person name="Jay Z.J."/>
            <person name="Klingelsmith K.B."/>
            <person name="Rusch D.B."/>
            <person name="Inskeep W.P."/>
        </authorList>
    </citation>
    <scope>NUCLEOTIDE SEQUENCE [LARGE SCALE GENOMIC DNA]</scope>
    <source>
        <strain evidence="2 3">MDKW</strain>
    </source>
</reference>
<name>A0A3R9RLG0_9CREN</name>
<dbReference type="Gene3D" id="1.10.10.10">
    <property type="entry name" value="Winged helix-like DNA-binding domain superfamily/Winged helix DNA-binding domain"/>
    <property type="match status" value="1"/>
</dbReference>
<dbReference type="Gene3D" id="1.10.8.60">
    <property type="match status" value="1"/>
</dbReference>
<dbReference type="InterPro" id="IPR036388">
    <property type="entry name" value="WH-like_DNA-bd_sf"/>
</dbReference>
<comment type="caution">
    <text evidence="2">The sequence shown here is derived from an EMBL/GenBank/DDBJ whole genome shotgun (WGS) entry which is preliminary data.</text>
</comment>
<feature type="domain" description="ATPase" evidence="1">
    <location>
        <begin position="23"/>
        <end position="244"/>
    </location>
</feature>
<dbReference type="RefSeq" id="WP_125672196.1">
    <property type="nucleotide sequence ID" value="NZ_RCOS01000135.1"/>
</dbReference>
<dbReference type="Gene3D" id="3.40.50.300">
    <property type="entry name" value="P-loop containing nucleotide triphosphate hydrolases"/>
    <property type="match status" value="1"/>
</dbReference>
<dbReference type="InterPro" id="IPR027417">
    <property type="entry name" value="P-loop_NTPase"/>
</dbReference>
<organism evidence="2 3">
    <name type="scientific">Candidatus Methanodesulfokora washburnensis</name>
    <dbReference type="NCBI Taxonomy" id="2478471"/>
    <lineage>
        <taxon>Archaea</taxon>
        <taxon>Thermoproteota</taxon>
        <taxon>Candidatus Korarchaeia</taxon>
        <taxon>Candidatus Korarchaeia incertae sedis</taxon>
        <taxon>Candidatus Methanodesulfokora</taxon>
    </lineage>
</organism>